<proteinExistence type="predicted"/>
<dbReference type="KEGG" id="kla:KLLA0_C13167g"/>
<dbReference type="GO" id="GO:0005675">
    <property type="term" value="C:transcription factor TFIIH holo complex"/>
    <property type="evidence" value="ECO:0007669"/>
    <property type="project" value="TreeGrafter"/>
</dbReference>
<evidence type="ECO:0000313" key="2">
    <source>
        <dbReference type="EMBL" id="CAH01638.1"/>
    </source>
</evidence>
<organism evidence="2 3">
    <name type="scientific">Kluyveromyces lactis (strain ATCC 8585 / CBS 2359 / DSM 70799 / NBRC 1267 / NRRL Y-1140 / WM37)</name>
    <name type="common">Yeast</name>
    <name type="synonym">Candida sphaerica</name>
    <dbReference type="NCBI Taxonomy" id="284590"/>
    <lineage>
        <taxon>Eukaryota</taxon>
        <taxon>Fungi</taxon>
        <taxon>Dikarya</taxon>
        <taxon>Ascomycota</taxon>
        <taxon>Saccharomycotina</taxon>
        <taxon>Saccharomycetes</taxon>
        <taxon>Saccharomycetales</taxon>
        <taxon>Saccharomycetaceae</taxon>
        <taxon>Kluyveromyces</taxon>
    </lineage>
</organism>
<dbReference type="AlphaFoldDB" id="Q6CTF2"/>
<sequence>MSSIPTPTTPTAHDAGEHEINEINEDELLQLDLNPDLDDVEDVIMEEDNEGSVPPTLKRTFIDNEKQNPEFDDLEDFKPVLDIRSPFESHVDLPQLSRTQENGPNSNARRLSLSQQSKFVSYIDERLLQIQRKFVQSRGLNKEQGYESLSQVLLDFKKLIDLIWYSVDGVSNTDAILQLNLDDTALYQKYQGSESTDFGQSYYLIRISDDLLDYLDKFPLTEQDEFDDDNETNGRFDNGFSSNIGQSMKPETFNADSPRTHGSLRKLFKLLSILDFIFARLIDGKVPGNFRISGTEIVRLIGIAERTRILLPKLMEKNDIHGYHYEISRVYQETLERGT</sequence>
<dbReference type="FunCoup" id="Q6CTF2">
    <property type="interactions" value="27"/>
</dbReference>
<dbReference type="STRING" id="284590.Q6CTF2"/>
<dbReference type="InParanoid" id="Q6CTF2"/>
<dbReference type="PANTHER" id="PTHR37781:SF1">
    <property type="entry name" value="ADR380WP"/>
    <property type="match status" value="1"/>
</dbReference>
<gene>
    <name evidence="2" type="ORF">KLLA0_C13167g</name>
</gene>
<name>Q6CTF2_KLULA</name>
<feature type="region of interest" description="Disordered" evidence="1">
    <location>
        <begin position="91"/>
        <end position="110"/>
    </location>
</feature>
<evidence type="ECO:0000256" key="1">
    <source>
        <dbReference type="SAM" id="MobiDB-lite"/>
    </source>
</evidence>
<accession>Q6CTF2</accession>
<dbReference type="PANTHER" id="PTHR37781">
    <property type="entry name" value="TFIIH COMPLEX SUBUNIT"/>
    <property type="match status" value="1"/>
</dbReference>
<evidence type="ECO:0000313" key="3">
    <source>
        <dbReference type="Proteomes" id="UP000000598"/>
    </source>
</evidence>
<reference evidence="2 3" key="1">
    <citation type="journal article" date="2004" name="Nature">
        <title>Genome evolution in yeasts.</title>
        <authorList>
            <consortium name="Genolevures"/>
            <person name="Dujon B."/>
            <person name="Sherman D."/>
            <person name="Fischer G."/>
            <person name="Durrens P."/>
            <person name="Casaregola S."/>
            <person name="Lafontaine I."/>
            <person name="de Montigny J."/>
            <person name="Marck C."/>
            <person name="Neuveglise C."/>
            <person name="Talla E."/>
            <person name="Goffard N."/>
            <person name="Frangeul L."/>
            <person name="Aigle M."/>
            <person name="Anthouard V."/>
            <person name="Babour A."/>
            <person name="Barbe V."/>
            <person name="Barnay S."/>
            <person name="Blanchin S."/>
            <person name="Beckerich J.M."/>
            <person name="Beyne E."/>
            <person name="Bleykasten C."/>
            <person name="Boisrame A."/>
            <person name="Boyer J."/>
            <person name="Cattolico L."/>
            <person name="Confanioleri F."/>
            <person name="de Daruvar A."/>
            <person name="Despons L."/>
            <person name="Fabre E."/>
            <person name="Fairhead C."/>
            <person name="Ferry-Dumazet H."/>
            <person name="Groppi A."/>
            <person name="Hantraye F."/>
            <person name="Hennequin C."/>
            <person name="Jauniaux N."/>
            <person name="Joyet P."/>
            <person name="Kachouri R."/>
            <person name="Kerrest A."/>
            <person name="Koszul R."/>
            <person name="Lemaire M."/>
            <person name="Lesur I."/>
            <person name="Ma L."/>
            <person name="Muller H."/>
            <person name="Nicaud J.M."/>
            <person name="Nikolski M."/>
            <person name="Oztas S."/>
            <person name="Ozier-Kalogeropoulos O."/>
            <person name="Pellenz S."/>
            <person name="Potier S."/>
            <person name="Richard G.F."/>
            <person name="Straub M.L."/>
            <person name="Suleau A."/>
            <person name="Swennene D."/>
            <person name="Tekaia F."/>
            <person name="Wesolowski-Louvel M."/>
            <person name="Westhof E."/>
            <person name="Wirth B."/>
            <person name="Zeniou-Meyer M."/>
            <person name="Zivanovic I."/>
            <person name="Bolotin-Fukuhara M."/>
            <person name="Thierry A."/>
            <person name="Bouchier C."/>
            <person name="Caudron B."/>
            <person name="Scarpelli C."/>
            <person name="Gaillardin C."/>
            <person name="Weissenbach J."/>
            <person name="Wincker P."/>
            <person name="Souciet J.L."/>
        </authorList>
    </citation>
    <scope>NUCLEOTIDE SEQUENCE [LARGE SCALE GENOMIC DNA]</scope>
    <source>
        <strain evidence="3">ATCC 8585 / CBS 2359 / DSM 70799 / NBRC 1267 / NRRL Y-1140 / WM37</strain>
    </source>
</reference>
<protein>
    <submittedName>
        <fullName evidence="2">KLLA0C13167p</fullName>
    </submittedName>
</protein>
<keyword evidence="3" id="KW-1185">Reference proteome</keyword>
<dbReference type="Pfam" id="PF17110">
    <property type="entry name" value="TFB6"/>
    <property type="match status" value="1"/>
</dbReference>
<dbReference type="OMA" id="DFIWYSI"/>
<dbReference type="eggNOG" id="ENOG502QZN7">
    <property type="taxonomic scope" value="Eukaryota"/>
</dbReference>
<feature type="compositionally biased region" description="Polar residues" evidence="1">
    <location>
        <begin position="1"/>
        <end position="11"/>
    </location>
</feature>
<dbReference type="Proteomes" id="UP000000598">
    <property type="component" value="Chromosome C"/>
</dbReference>
<dbReference type="PaxDb" id="284590-Q6CTF2"/>
<dbReference type="HOGENOM" id="CLU_061844_0_0_1"/>
<feature type="region of interest" description="Disordered" evidence="1">
    <location>
        <begin position="1"/>
        <end position="20"/>
    </location>
</feature>
<dbReference type="EMBL" id="CR382123">
    <property type="protein sequence ID" value="CAH01638.1"/>
    <property type="molecule type" value="Genomic_DNA"/>
</dbReference>
<feature type="compositionally biased region" description="Polar residues" evidence="1">
    <location>
        <begin position="96"/>
        <end position="110"/>
    </location>
</feature>
<dbReference type="InterPro" id="IPR031349">
    <property type="entry name" value="Tfb6"/>
</dbReference>